<proteinExistence type="predicted"/>
<dbReference type="EMBL" id="JAKWBI020000695">
    <property type="protein sequence ID" value="KAJ2892910.1"/>
    <property type="molecule type" value="Genomic_DNA"/>
</dbReference>
<evidence type="ECO:0000256" key="1">
    <source>
        <dbReference type="SAM" id="MobiDB-lite"/>
    </source>
</evidence>
<reference evidence="2" key="1">
    <citation type="submission" date="2022-07" db="EMBL/GenBank/DDBJ databases">
        <title>Draft genome sequence of Zalerion maritima ATCC 34329, a (micro)plastics degrading marine fungus.</title>
        <authorList>
            <person name="Paco A."/>
            <person name="Goncalves M.F.M."/>
            <person name="Rocha-Santos T.A.P."/>
            <person name="Alves A."/>
        </authorList>
    </citation>
    <scope>NUCLEOTIDE SEQUENCE</scope>
    <source>
        <strain evidence="2">ATCC 34329</strain>
    </source>
</reference>
<keyword evidence="3" id="KW-1185">Reference proteome</keyword>
<feature type="region of interest" description="Disordered" evidence="1">
    <location>
        <begin position="1"/>
        <end position="88"/>
    </location>
</feature>
<comment type="caution">
    <text evidence="2">The sequence shown here is derived from an EMBL/GenBank/DDBJ whole genome shotgun (WGS) entry which is preliminary data.</text>
</comment>
<evidence type="ECO:0000313" key="2">
    <source>
        <dbReference type="EMBL" id="KAJ2892910.1"/>
    </source>
</evidence>
<dbReference type="AlphaFoldDB" id="A0AAD5WMD1"/>
<evidence type="ECO:0000313" key="3">
    <source>
        <dbReference type="Proteomes" id="UP001201980"/>
    </source>
</evidence>
<accession>A0AAD5WMD1</accession>
<gene>
    <name evidence="2" type="ORF">MKZ38_009215</name>
</gene>
<dbReference type="Proteomes" id="UP001201980">
    <property type="component" value="Unassembled WGS sequence"/>
</dbReference>
<protein>
    <submittedName>
        <fullName evidence="2">Uncharacterized protein</fullName>
    </submittedName>
</protein>
<sequence>MPSKPPHPTSSTTPSVPPRLPPISAIPHQSSGSSLLGSINLHTPTATTSSSATPRSMPGLSGPKDASPTNFSSGGNAGGSSTRSEDSKLNLAIVKERWGSQRAFMEAHGLRIGDPDDHETAERILDGYRVMERWDFGGRLAR</sequence>
<name>A0AAD5WMD1_9PEZI</name>
<feature type="compositionally biased region" description="Low complexity" evidence="1">
    <location>
        <begin position="30"/>
        <end position="54"/>
    </location>
</feature>
<organism evidence="2 3">
    <name type="scientific">Zalerion maritima</name>
    <dbReference type="NCBI Taxonomy" id="339359"/>
    <lineage>
        <taxon>Eukaryota</taxon>
        <taxon>Fungi</taxon>
        <taxon>Dikarya</taxon>
        <taxon>Ascomycota</taxon>
        <taxon>Pezizomycotina</taxon>
        <taxon>Sordariomycetes</taxon>
        <taxon>Lulworthiomycetidae</taxon>
        <taxon>Lulworthiales</taxon>
        <taxon>Lulworthiaceae</taxon>
        <taxon>Zalerion</taxon>
    </lineage>
</organism>